<evidence type="ECO:0000259" key="2">
    <source>
        <dbReference type="Pfam" id="PF01882"/>
    </source>
</evidence>
<accession>A0A0K1JR54</accession>
<keyword evidence="1" id="KW-1133">Transmembrane helix</keyword>
<evidence type="ECO:0000313" key="4">
    <source>
        <dbReference type="Proteomes" id="UP000066480"/>
    </source>
</evidence>
<evidence type="ECO:0000256" key="1">
    <source>
        <dbReference type="SAM" id="Phobius"/>
    </source>
</evidence>
<feature type="transmembrane region" description="Helical" evidence="1">
    <location>
        <begin position="27"/>
        <end position="44"/>
    </location>
</feature>
<dbReference type="STRING" id="571913.VV02_18505"/>
<keyword evidence="4" id="KW-1185">Reference proteome</keyword>
<name>A0A0K1JR54_9MICO</name>
<dbReference type="PANTHER" id="PTHR33608:SF14">
    <property type="entry name" value="POSSIBLE CONSERVED SECRETED PROTEIN"/>
    <property type="match status" value="1"/>
</dbReference>
<dbReference type="Proteomes" id="UP000066480">
    <property type="component" value="Chromosome"/>
</dbReference>
<keyword evidence="1" id="KW-0472">Membrane</keyword>
<proteinExistence type="predicted"/>
<sequence>MTVPFVQGGVMAGGCGLGAVLMRRPDLLILAMPFIIITAWSIAVRPRRNPVLQSSIRRTWLREGEVSAWDVRVENADDAEQVVAVLEPAHHVVTEPDLGIAVAPVVDGCAAPTITWQAQRWGRRTVGNGTITVISPWAAFRYGPVPQGGVLTHTAPREEYFTVAAAAPHPLGLVGPNRSRRPGDGSEFADIRPFQTGDRLRRIHWPVSARTGQLHVRTSYAEQDTEVMLLVDAILDVGVSEGIDGRESSLDLSVRSASALAAHFLARGERVGLHVFGMQRPIRVPAGMGARQLRRISDSLAEVRPDTGFGKSRVMFARVRTGAGALVIMLSPLITRDAAEQVAHLAQRGLTVVVVDCLPPDVEIAGTDDPLTATAWRIRRLERELEVARLQERGVPVVPWRGPGSLDLVLRQISRRPAHRSVVR</sequence>
<keyword evidence="1" id="KW-0812">Transmembrane</keyword>
<dbReference type="PANTHER" id="PTHR33608">
    <property type="entry name" value="BLL2464 PROTEIN"/>
    <property type="match status" value="1"/>
</dbReference>
<organism evidence="3 4">
    <name type="scientific">Luteipulveratus mongoliensis</name>
    <dbReference type="NCBI Taxonomy" id="571913"/>
    <lineage>
        <taxon>Bacteria</taxon>
        <taxon>Bacillati</taxon>
        <taxon>Actinomycetota</taxon>
        <taxon>Actinomycetes</taxon>
        <taxon>Micrococcales</taxon>
        <taxon>Dermacoccaceae</taxon>
        <taxon>Luteipulveratus</taxon>
    </lineage>
</organism>
<dbReference type="PATRIC" id="fig|571913.6.peg.3752"/>
<dbReference type="KEGG" id="lmoi:VV02_18505"/>
<evidence type="ECO:0000313" key="3">
    <source>
        <dbReference type="EMBL" id="AKU19083.1"/>
    </source>
</evidence>
<gene>
    <name evidence="3" type="ORF">VV02_18505</name>
</gene>
<dbReference type="InterPro" id="IPR002881">
    <property type="entry name" value="DUF58"/>
</dbReference>
<protein>
    <recommendedName>
        <fullName evidence="2">DUF58 domain-containing protein</fullName>
    </recommendedName>
</protein>
<dbReference type="AlphaFoldDB" id="A0A0K1JR54"/>
<dbReference type="EMBL" id="CP011112">
    <property type="protein sequence ID" value="AKU19083.1"/>
    <property type="molecule type" value="Genomic_DNA"/>
</dbReference>
<reference evidence="3 4" key="1">
    <citation type="submission" date="2015-03" db="EMBL/GenBank/DDBJ databases">
        <title>Luteipulveratus halotolerans sp. nov., a novel actinobacterium (Dermacoccaceae) from Sarawak, Malaysia.</title>
        <authorList>
            <person name="Juboi H."/>
            <person name="Basik A."/>
            <person name="Shamsul S.S."/>
            <person name="Arnold P."/>
            <person name="Schmitt E.K."/>
            <person name="Sanglier J.-J."/>
            <person name="Yeo T."/>
        </authorList>
    </citation>
    <scope>NUCLEOTIDE SEQUENCE [LARGE SCALE GENOMIC DNA]</scope>
    <source>
        <strain evidence="3 4">MN07-A0370</strain>
    </source>
</reference>
<dbReference type="Pfam" id="PF01882">
    <property type="entry name" value="DUF58"/>
    <property type="match status" value="1"/>
</dbReference>
<feature type="domain" description="DUF58" evidence="2">
    <location>
        <begin position="190"/>
        <end position="355"/>
    </location>
</feature>